<evidence type="ECO:0000313" key="2">
    <source>
        <dbReference type="Proteomes" id="UP000222768"/>
    </source>
</evidence>
<sequence length="111" mass="13208">MKVYKNEQEDDLWCEYGSAYESIRAILNETYPPRERSEWSLDMAYARWSGDRYTVSTTFTRFDEELKDVVMVGCNAEGNRKSEHIITVCGKPIRVEYDFWKKEYSPKIDIK</sequence>
<comment type="caution">
    <text evidence="1">The sequence shown here is derived from an EMBL/GenBank/DDBJ whole genome shotgun (WGS) entry which is preliminary data.</text>
</comment>
<reference evidence="2" key="1">
    <citation type="submission" date="2017-09" db="EMBL/GenBank/DDBJ databases">
        <title>FDA dAtabase for Regulatory Grade micrObial Sequences (FDA-ARGOS): Supporting development and validation of Infectious Disease Dx tests.</title>
        <authorList>
            <person name="Minogue T."/>
            <person name="Wolcott M."/>
            <person name="Wasieloski L."/>
            <person name="Aguilar W."/>
            <person name="Moore D."/>
            <person name="Tallon L."/>
            <person name="Sadzewicz L."/>
            <person name="Ott S."/>
            <person name="Zhao X."/>
            <person name="Nagaraj S."/>
            <person name="Vavikolanu K."/>
            <person name="Aluvathingal J."/>
            <person name="Nadendla S."/>
            <person name="Sichtig H."/>
        </authorList>
    </citation>
    <scope>NUCLEOTIDE SEQUENCE [LARGE SCALE GENOMIC DNA]</scope>
    <source>
        <strain evidence="2">FDAARGOS_404</strain>
    </source>
</reference>
<proteinExistence type="predicted"/>
<gene>
    <name evidence="1" type="ORF">CRX53_13000</name>
</gene>
<dbReference type="RefSeq" id="WP_032611866.1">
    <property type="nucleotide sequence ID" value="NZ_CP083630.1"/>
</dbReference>
<organism evidence="1 2">
    <name type="scientific">Leclercia adecarboxylata</name>
    <dbReference type="NCBI Taxonomy" id="83655"/>
    <lineage>
        <taxon>Bacteria</taxon>
        <taxon>Pseudomonadati</taxon>
        <taxon>Pseudomonadota</taxon>
        <taxon>Gammaproteobacteria</taxon>
        <taxon>Enterobacterales</taxon>
        <taxon>Enterobacteriaceae</taxon>
        <taxon>Leclercia</taxon>
    </lineage>
</organism>
<dbReference type="EMBL" id="PDLK01000002">
    <property type="protein sequence ID" value="PHH04810.1"/>
    <property type="molecule type" value="Genomic_DNA"/>
</dbReference>
<evidence type="ECO:0000313" key="1">
    <source>
        <dbReference type="EMBL" id="PHH04810.1"/>
    </source>
</evidence>
<dbReference type="Proteomes" id="UP000222768">
    <property type="component" value="Unassembled WGS sequence"/>
</dbReference>
<accession>A0A855EHA5</accession>
<dbReference type="AlphaFoldDB" id="A0A855EHA5"/>
<protein>
    <submittedName>
        <fullName evidence="1">Uncharacterized protein</fullName>
    </submittedName>
</protein>
<name>A0A855EHA5_9ENTR</name>